<feature type="region of interest" description="Disordered" evidence="5">
    <location>
        <begin position="281"/>
        <end position="305"/>
    </location>
</feature>
<evidence type="ECO:0000256" key="2">
    <source>
        <dbReference type="ARBA" id="ARBA00022630"/>
    </source>
</evidence>
<dbReference type="Gene3D" id="3.50.50.60">
    <property type="entry name" value="FAD/NAD(P)-binding domain"/>
    <property type="match status" value="2"/>
</dbReference>
<accession>A0A437GU86</accession>
<dbReference type="Gene3D" id="3.90.700.10">
    <property type="entry name" value="Succinate dehydrogenase/fumarate reductase flavoprotein, catalytic domain"/>
    <property type="match status" value="1"/>
</dbReference>
<keyword evidence="2" id="KW-0285">Flavoprotein</keyword>
<comment type="cofactor">
    <cofactor evidence="1">
        <name>FAD</name>
        <dbReference type="ChEBI" id="CHEBI:57692"/>
    </cofactor>
</comment>
<evidence type="ECO:0000313" key="8">
    <source>
        <dbReference type="Proteomes" id="UP000283003"/>
    </source>
</evidence>
<dbReference type="OrthoDB" id="3178130at2"/>
<proteinExistence type="predicted"/>
<name>A0A437GU86_9SPHN</name>
<dbReference type="EMBL" id="RXOL01000011">
    <property type="protein sequence ID" value="RVQ64849.1"/>
    <property type="molecule type" value="Genomic_DNA"/>
</dbReference>
<evidence type="ECO:0000313" key="7">
    <source>
        <dbReference type="EMBL" id="RVQ64849.1"/>
    </source>
</evidence>
<dbReference type="Proteomes" id="UP000283003">
    <property type="component" value="Unassembled WGS sequence"/>
</dbReference>
<dbReference type="Pfam" id="PF00890">
    <property type="entry name" value="FAD_binding_2"/>
    <property type="match status" value="1"/>
</dbReference>
<evidence type="ECO:0000256" key="1">
    <source>
        <dbReference type="ARBA" id="ARBA00001974"/>
    </source>
</evidence>
<dbReference type="PANTHER" id="PTHR43400">
    <property type="entry name" value="FUMARATE REDUCTASE"/>
    <property type="match status" value="1"/>
</dbReference>
<comment type="caution">
    <text evidence="7">The sequence shown here is derived from an EMBL/GenBank/DDBJ whole genome shotgun (WGS) entry which is preliminary data.</text>
</comment>
<keyword evidence="8" id="KW-1185">Reference proteome</keyword>
<evidence type="ECO:0000256" key="4">
    <source>
        <dbReference type="ARBA" id="ARBA00023002"/>
    </source>
</evidence>
<evidence type="ECO:0000259" key="6">
    <source>
        <dbReference type="Pfam" id="PF00890"/>
    </source>
</evidence>
<sequence>MREMTVDLLVAGSGAAGLTAAVTARKAGLDVLIVEKEHVFGGTTATSGGVLWVPGNHHSPAIQKATGERDDIENARAYLIEETGNYIERERVEKYLDVAPRMVTFLEEETEVKFYGMDYPDYHSESAHSSTVRSIGTVDYKARQMGERLPELKNQLPQTLFLGFAVGSGVEMIEFMRAGRSVKAAGFVLKKLAKHFLDVARYGEGQQVVRGRALVARLARTLFDLDTPLWVASPLKRLIGQEGRIVGAEIDTPDGPVRVNVRKGVVLACGGFPQDAERRAASFPAPAGNPYHRNPAAPGNTGDGARLAESVGGVFSNEVAHPAAWMPVSVLPDTDDFTGVWPHLIDRQKPGFISVTVEGKRFCDESSSYHDYVPQLIKACAGKSRPEAWLIGDADAVKKWGIGMARPFPIPHGHLIRNGYLKRAGTLRELAAQCGIDADGLEATVTRFNEGAREGKDPEFGRGDRVYDRYQGDPEHGPNRCLGPLEKGPFYAVKIESGIIGTFAGLKTDVNAQVVRDDGSVVEGLYAVGNDQKNVFAGAYPGAGATLGPAMTFGYVAGRHAAGLPA</sequence>
<dbReference type="InterPro" id="IPR050315">
    <property type="entry name" value="FAD-oxidoreductase_2"/>
</dbReference>
<evidence type="ECO:0000256" key="5">
    <source>
        <dbReference type="SAM" id="MobiDB-lite"/>
    </source>
</evidence>
<keyword evidence="4" id="KW-0560">Oxidoreductase</keyword>
<dbReference type="InterPro" id="IPR036188">
    <property type="entry name" value="FAD/NAD-bd_sf"/>
</dbReference>
<organism evidence="7 8">
    <name type="scientific">Croceicoccus ponticola</name>
    <dbReference type="NCBI Taxonomy" id="2217664"/>
    <lineage>
        <taxon>Bacteria</taxon>
        <taxon>Pseudomonadati</taxon>
        <taxon>Pseudomonadota</taxon>
        <taxon>Alphaproteobacteria</taxon>
        <taxon>Sphingomonadales</taxon>
        <taxon>Erythrobacteraceae</taxon>
        <taxon>Croceicoccus</taxon>
    </lineage>
</organism>
<dbReference type="SUPFAM" id="SSF51905">
    <property type="entry name" value="FAD/NAD(P)-binding domain"/>
    <property type="match status" value="1"/>
</dbReference>
<gene>
    <name evidence="7" type="ORF">EKN06_14730</name>
</gene>
<dbReference type="SUPFAM" id="SSF56425">
    <property type="entry name" value="Succinate dehydrogenase/fumarate reductase flavoprotein, catalytic domain"/>
    <property type="match status" value="1"/>
</dbReference>
<protein>
    <submittedName>
        <fullName evidence="7">FAD-dependent oxidoreductase</fullName>
    </submittedName>
</protein>
<dbReference type="AlphaFoldDB" id="A0A437GU86"/>
<dbReference type="PANTHER" id="PTHR43400:SF10">
    <property type="entry name" value="3-OXOSTEROID 1-DEHYDROGENASE"/>
    <property type="match status" value="1"/>
</dbReference>
<dbReference type="RefSeq" id="WP_127613668.1">
    <property type="nucleotide sequence ID" value="NZ_RXOL01000011.1"/>
</dbReference>
<dbReference type="GO" id="GO:0008202">
    <property type="term" value="P:steroid metabolic process"/>
    <property type="evidence" value="ECO:0007669"/>
    <property type="project" value="UniProtKB-ARBA"/>
</dbReference>
<evidence type="ECO:0000256" key="3">
    <source>
        <dbReference type="ARBA" id="ARBA00022827"/>
    </source>
</evidence>
<dbReference type="InterPro" id="IPR027477">
    <property type="entry name" value="Succ_DH/fumarate_Rdtase_cat_sf"/>
</dbReference>
<dbReference type="GO" id="GO:0016491">
    <property type="term" value="F:oxidoreductase activity"/>
    <property type="evidence" value="ECO:0007669"/>
    <property type="project" value="UniProtKB-KW"/>
</dbReference>
<keyword evidence="3" id="KW-0274">FAD</keyword>
<dbReference type="InterPro" id="IPR003953">
    <property type="entry name" value="FAD-dep_OxRdtase_2_FAD-bd"/>
</dbReference>
<feature type="domain" description="FAD-dependent oxidoreductase 2 FAD-binding" evidence="6">
    <location>
        <begin position="7"/>
        <end position="547"/>
    </location>
</feature>
<reference evidence="7 8" key="1">
    <citation type="submission" date="2018-12" db="EMBL/GenBank/DDBJ databases">
        <title>Croceicoccus ponticola sp. nov., a lipolytic bacterium isolated from seawater.</title>
        <authorList>
            <person name="Yoon J.-H."/>
        </authorList>
    </citation>
    <scope>NUCLEOTIDE SEQUENCE [LARGE SCALE GENOMIC DNA]</scope>
    <source>
        <strain evidence="7 8">GM-16</strain>
    </source>
</reference>